<organism evidence="1 2">
    <name type="scientific">bacterium (Candidatus Blackallbacteria) CG17_big_fil_post_rev_8_21_14_2_50_48_46</name>
    <dbReference type="NCBI Taxonomy" id="2014261"/>
    <lineage>
        <taxon>Bacteria</taxon>
        <taxon>Candidatus Blackallbacteria</taxon>
    </lineage>
</organism>
<dbReference type="EMBL" id="PFFQ01000056">
    <property type="protein sequence ID" value="PIW14755.1"/>
    <property type="molecule type" value="Genomic_DNA"/>
</dbReference>
<dbReference type="Gene3D" id="3.10.450.50">
    <property type="match status" value="1"/>
</dbReference>
<gene>
    <name evidence="1" type="ORF">COW36_20345</name>
</gene>
<reference evidence="1 2" key="1">
    <citation type="submission" date="2017-09" db="EMBL/GenBank/DDBJ databases">
        <title>Depth-based differentiation of microbial function through sediment-hosted aquifers and enrichment of novel symbionts in the deep terrestrial subsurface.</title>
        <authorList>
            <person name="Probst A.J."/>
            <person name="Ladd B."/>
            <person name="Jarett J.K."/>
            <person name="Geller-Mcgrath D.E."/>
            <person name="Sieber C.M."/>
            <person name="Emerson J.B."/>
            <person name="Anantharaman K."/>
            <person name="Thomas B.C."/>
            <person name="Malmstrom R."/>
            <person name="Stieglmeier M."/>
            <person name="Klingl A."/>
            <person name="Woyke T."/>
            <person name="Ryan C.M."/>
            <person name="Banfield J.F."/>
        </authorList>
    </citation>
    <scope>NUCLEOTIDE SEQUENCE [LARGE SCALE GENOMIC DNA]</scope>
    <source>
        <strain evidence="1">CG17_big_fil_post_rev_8_21_14_2_50_48_46</strain>
    </source>
</reference>
<sequence>MSELKNTYLELIHKLFKTFKTQNYHEAASLLSPEFKFTSPYNDAIDKTSYFESCWPNAHLLQDLTLERIMIDGPAAFVSYEASTSEGIKFRNTEFFSFEGDQISSIEVYFGAAYQNGIFSRMR</sequence>
<comment type="caution">
    <text evidence="1">The sequence shown here is derived from an EMBL/GenBank/DDBJ whole genome shotgun (WGS) entry which is preliminary data.</text>
</comment>
<dbReference type="SUPFAM" id="SSF54427">
    <property type="entry name" value="NTF2-like"/>
    <property type="match status" value="1"/>
</dbReference>
<accession>A0A2M7FZN6</accession>
<evidence type="ECO:0000313" key="1">
    <source>
        <dbReference type="EMBL" id="PIW14755.1"/>
    </source>
</evidence>
<evidence type="ECO:0000313" key="2">
    <source>
        <dbReference type="Proteomes" id="UP000231019"/>
    </source>
</evidence>
<protein>
    <submittedName>
        <fullName evidence="1">DUF4440 domain-containing protein</fullName>
    </submittedName>
</protein>
<name>A0A2M7FZN6_9BACT</name>
<dbReference type="InterPro" id="IPR032710">
    <property type="entry name" value="NTF2-like_dom_sf"/>
</dbReference>
<dbReference type="AlphaFoldDB" id="A0A2M7FZN6"/>
<proteinExistence type="predicted"/>
<dbReference type="Proteomes" id="UP000231019">
    <property type="component" value="Unassembled WGS sequence"/>
</dbReference>